<evidence type="ECO:0000313" key="1">
    <source>
        <dbReference type="EMBL" id="KAJ9125344.1"/>
    </source>
</evidence>
<sequence length="189" mass="21242">MSQFQQQPPSMQQGEPTQPVQQDMSVILVTAGSISPDKRILAAAGYNAVRLYDINDRASNNPGNVFVWKIKQGNDLVDLQPVTMFQAHNKYLTRCLLSPDTKHLATCSADKTVKIWSTENYEYRLERTLEGHQRWVWDAAFSADSAYLVTASSDHVARLWDLNSGETVRQYSGHHRAAVCCALNDINLT</sequence>
<name>A0ACC2XPG0_9TREE</name>
<keyword evidence="2" id="KW-1185">Reference proteome</keyword>
<accession>A0ACC2XPG0</accession>
<organism evidence="1 2">
    <name type="scientific">Naganishia vaughanmartiniae</name>
    <dbReference type="NCBI Taxonomy" id="1424756"/>
    <lineage>
        <taxon>Eukaryota</taxon>
        <taxon>Fungi</taxon>
        <taxon>Dikarya</taxon>
        <taxon>Basidiomycota</taxon>
        <taxon>Agaricomycotina</taxon>
        <taxon>Tremellomycetes</taxon>
        <taxon>Filobasidiales</taxon>
        <taxon>Filobasidiaceae</taxon>
        <taxon>Naganishia</taxon>
    </lineage>
</organism>
<comment type="caution">
    <text evidence="1">The sequence shown here is derived from an EMBL/GenBank/DDBJ whole genome shotgun (WGS) entry which is preliminary data.</text>
</comment>
<evidence type="ECO:0000313" key="2">
    <source>
        <dbReference type="Proteomes" id="UP001243375"/>
    </source>
</evidence>
<gene>
    <name evidence="1" type="primary">POP3</name>
    <name evidence="1" type="ORF">QFC22_000304</name>
</gene>
<dbReference type="Proteomes" id="UP001243375">
    <property type="component" value="Unassembled WGS sequence"/>
</dbReference>
<dbReference type="EMBL" id="JASBWU010000001">
    <property type="protein sequence ID" value="KAJ9125344.1"/>
    <property type="molecule type" value="Genomic_DNA"/>
</dbReference>
<proteinExistence type="predicted"/>
<reference evidence="1" key="1">
    <citation type="submission" date="2023-04" db="EMBL/GenBank/DDBJ databases">
        <title>Draft Genome sequencing of Naganishia species isolated from polar environments using Oxford Nanopore Technology.</title>
        <authorList>
            <person name="Leo P."/>
            <person name="Venkateswaran K."/>
        </authorList>
    </citation>
    <scope>NUCLEOTIDE SEQUENCE</scope>
    <source>
        <strain evidence="1">MNA-CCFEE 5425</strain>
    </source>
</reference>
<protein>
    <submittedName>
        <fullName evidence="1">RNase P and RNase MRP subunit</fullName>
    </submittedName>
</protein>